<comment type="caution">
    <text evidence="2">The sequence shown here is derived from an EMBL/GenBank/DDBJ whole genome shotgun (WGS) entry which is preliminary data.</text>
</comment>
<name>A0AAW5UAI9_9BACT</name>
<dbReference type="Gene3D" id="2.40.160.190">
    <property type="match status" value="1"/>
</dbReference>
<organism evidence="2 3">
    <name type="scientific">Segatella copri</name>
    <dbReference type="NCBI Taxonomy" id="165179"/>
    <lineage>
        <taxon>Bacteria</taxon>
        <taxon>Pseudomonadati</taxon>
        <taxon>Bacteroidota</taxon>
        <taxon>Bacteroidia</taxon>
        <taxon>Bacteroidales</taxon>
        <taxon>Prevotellaceae</taxon>
        <taxon>Segatella</taxon>
    </lineage>
</organism>
<feature type="chain" id="PRO_5043857186" description="DUF4595 domain-containing protein" evidence="1">
    <location>
        <begin position="23"/>
        <end position="251"/>
    </location>
</feature>
<dbReference type="Proteomes" id="UP001208620">
    <property type="component" value="Unassembled WGS sequence"/>
</dbReference>
<dbReference type="PROSITE" id="PS51257">
    <property type="entry name" value="PROKAR_LIPOPROTEIN"/>
    <property type="match status" value="1"/>
</dbReference>
<evidence type="ECO:0000313" key="2">
    <source>
        <dbReference type="EMBL" id="MCW4138324.1"/>
    </source>
</evidence>
<sequence>MKQFKFLAMAIFAMVMSIGFVACSSSDDDDNNGGGSITSGKKLMSISEDDGATASFVYGEDGKLNKALRKVGDKTDYIDVAWNGNSITITTHASWKENPCTITLKDGKISTADDGESIQSTSYSGNFLAKTTGYYDKEYIWENGNITKVTDGEMAYTYTYYTDKVNKHSSIDIEDLRLYDAIPVEYGNLLLMAHPNLLGTSNKNLIKSVTRTGTSNDYTYNYTYELDSDGYPTKITEKSDARTTVYTLTWE</sequence>
<dbReference type="RefSeq" id="WP_264949186.1">
    <property type="nucleotide sequence ID" value="NZ_JAPDVB010000001.1"/>
</dbReference>
<dbReference type="EMBL" id="JAPDVD010000001">
    <property type="protein sequence ID" value="MCW4138324.1"/>
    <property type="molecule type" value="Genomic_DNA"/>
</dbReference>
<evidence type="ECO:0000313" key="3">
    <source>
        <dbReference type="Proteomes" id="UP001208620"/>
    </source>
</evidence>
<accession>A0AAW5UAI9</accession>
<dbReference type="AlphaFoldDB" id="A0AAW5UAI9"/>
<keyword evidence="1" id="KW-0732">Signal</keyword>
<evidence type="ECO:0008006" key="4">
    <source>
        <dbReference type="Google" id="ProtNLM"/>
    </source>
</evidence>
<reference evidence="2" key="1">
    <citation type="submission" date="2022-11" db="EMBL/GenBank/DDBJ databases">
        <title>Genomic repertoires linked with pathogenic potency of arthritogenic Prevotella copri isolated from the gut of rheumatoid arthritis patients.</title>
        <authorList>
            <person name="Nii T."/>
            <person name="Maeda Y."/>
            <person name="Motooka D."/>
            <person name="Naito M."/>
            <person name="Matsumoto Y."/>
            <person name="Ogawa T."/>
            <person name="Oguro-Igashira E."/>
            <person name="Kishikawa T."/>
            <person name="Yamashita M."/>
            <person name="Koizumi S."/>
            <person name="Kurakawa T."/>
            <person name="Okumura R."/>
            <person name="Kayama H."/>
            <person name="Murakami M."/>
            <person name="Sakaguchi T."/>
            <person name="Das B."/>
            <person name="Nakamura S."/>
            <person name="Okada Y."/>
            <person name="Kumanogoh A."/>
            <person name="Takeda K."/>
        </authorList>
    </citation>
    <scope>NUCLEOTIDE SEQUENCE</scope>
    <source>
        <strain evidence="2">H105_2-2</strain>
    </source>
</reference>
<feature type="signal peptide" evidence="1">
    <location>
        <begin position="1"/>
        <end position="22"/>
    </location>
</feature>
<gene>
    <name evidence="2" type="ORF">ONT01_11195</name>
</gene>
<protein>
    <recommendedName>
        <fullName evidence="4">DUF4595 domain-containing protein</fullName>
    </recommendedName>
</protein>
<proteinExistence type="predicted"/>
<evidence type="ECO:0000256" key="1">
    <source>
        <dbReference type="SAM" id="SignalP"/>
    </source>
</evidence>
<dbReference type="CDD" id="cd12871">
    <property type="entry name" value="Bacuni_01323_like"/>
    <property type="match status" value="1"/>
</dbReference>